<keyword evidence="2" id="KW-0808">Transferase</keyword>
<evidence type="ECO:0000259" key="8">
    <source>
        <dbReference type="PROSITE" id="PS50011"/>
    </source>
</evidence>
<feature type="domain" description="Protein kinase" evidence="8">
    <location>
        <begin position="152"/>
        <end position="488"/>
    </location>
</feature>
<dbReference type="InterPro" id="IPR000719">
    <property type="entry name" value="Prot_kinase_dom"/>
</dbReference>
<dbReference type="Gene3D" id="1.10.510.10">
    <property type="entry name" value="Transferase(Phosphotransferase) domain 1"/>
    <property type="match status" value="1"/>
</dbReference>
<protein>
    <recommendedName>
        <fullName evidence="8">Protein kinase domain-containing protein</fullName>
    </recommendedName>
</protein>
<evidence type="ECO:0000313" key="9">
    <source>
        <dbReference type="EMBL" id="KAG5659156.1"/>
    </source>
</evidence>
<keyword evidence="10" id="KW-1185">Reference proteome</keyword>
<name>A0A9P7KMZ4_9HYPO</name>
<feature type="binding site" evidence="6">
    <location>
        <position position="181"/>
    </location>
    <ligand>
        <name>ATP</name>
        <dbReference type="ChEBI" id="CHEBI:30616"/>
    </ligand>
</feature>
<keyword evidence="7" id="KW-0732">Signal</keyword>
<evidence type="ECO:0000256" key="3">
    <source>
        <dbReference type="ARBA" id="ARBA00022741"/>
    </source>
</evidence>
<organism evidence="9 10">
    <name type="scientific">Fusarium avenaceum</name>
    <dbReference type="NCBI Taxonomy" id="40199"/>
    <lineage>
        <taxon>Eukaryota</taxon>
        <taxon>Fungi</taxon>
        <taxon>Dikarya</taxon>
        <taxon>Ascomycota</taxon>
        <taxon>Pezizomycotina</taxon>
        <taxon>Sordariomycetes</taxon>
        <taxon>Hypocreomycetidae</taxon>
        <taxon>Hypocreales</taxon>
        <taxon>Nectriaceae</taxon>
        <taxon>Fusarium</taxon>
        <taxon>Fusarium tricinctum species complex</taxon>
    </lineage>
</organism>
<dbReference type="InterPro" id="IPR011009">
    <property type="entry name" value="Kinase-like_dom_sf"/>
</dbReference>
<keyword evidence="1" id="KW-0723">Serine/threonine-protein kinase</keyword>
<evidence type="ECO:0000256" key="5">
    <source>
        <dbReference type="ARBA" id="ARBA00022840"/>
    </source>
</evidence>
<evidence type="ECO:0000256" key="2">
    <source>
        <dbReference type="ARBA" id="ARBA00022679"/>
    </source>
</evidence>
<accession>A0A9P7KMZ4</accession>
<dbReference type="AlphaFoldDB" id="A0A9P7KMZ4"/>
<reference evidence="9" key="1">
    <citation type="submission" date="2021-04" db="EMBL/GenBank/DDBJ databases">
        <title>Draft genome of Fusarium avenaceum strain F156N33, isolated from an atmospheric sample in Virginia.</title>
        <authorList>
            <person name="Yang S."/>
            <person name="Vinatzer B.A."/>
            <person name="Coleman J."/>
        </authorList>
    </citation>
    <scope>NUCLEOTIDE SEQUENCE</scope>
    <source>
        <strain evidence="9">F156N33</strain>
    </source>
</reference>
<keyword evidence="4" id="KW-0418">Kinase</keyword>
<evidence type="ECO:0000256" key="4">
    <source>
        <dbReference type="ARBA" id="ARBA00022777"/>
    </source>
</evidence>
<dbReference type="PANTHER" id="PTHR24058">
    <property type="entry name" value="DUAL SPECIFICITY PROTEIN KINASE"/>
    <property type="match status" value="1"/>
</dbReference>
<dbReference type="InterPro" id="IPR001245">
    <property type="entry name" value="Ser-Thr/Tyr_kinase_cat_dom"/>
</dbReference>
<evidence type="ECO:0000313" key="10">
    <source>
        <dbReference type="Proteomes" id="UP000782241"/>
    </source>
</evidence>
<dbReference type="Gene3D" id="3.30.200.20">
    <property type="entry name" value="Phosphorylase Kinase, domain 1"/>
    <property type="match status" value="1"/>
</dbReference>
<evidence type="ECO:0000256" key="6">
    <source>
        <dbReference type="PROSITE-ProRule" id="PRU10141"/>
    </source>
</evidence>
<gene>
    <name evidence="9" type="ORF">KAF25_000358</name>
</gene>
<feature type="signal peptide" evidence="7">
    <location>
        <begin position="1"/>
        <end position="16"/>
    </location>
</feature>
<dbReference type="PROSITE" id="PS00107">
    <property type="entry name" value="PROTEIN_KINASE_ATP"/>
    <property type="match status" value="1"/>
</dbReference>
<comment type="caution">
    <text evidence="9">The sequence shown here is derived from an EMBL/GenBank/DDBJ whole genome shotgun (WGS) entry which is preliminary data.</text>
</comment>
<evidence type="ECO:0000256" key="1">
    <source>
        <dbReference type="ARBA" id="ARBA00022527"/>
    </source>
</evidence>
<dbReference type="Pfam" id="PF07714">
    <property type="entry name" value="PK_Tyr_Ser-Thr"/>
    <property type="match status" value="1"/>
</dbReference>
<dbReference type="GO" id="GO:0004674">
    <property type="term" value="F:protein serine/threonine kinase activity"/>
    <property type="evidence" value="ECO:0007669"/>
    <property type="project" value="UniProtKB-KW"/>
</dbReference>
<dbReference type="SUPFAM" id="SSF56112">
    <property type="entry name" value="Protein kinase-like (PK-like)"/>
    <property type="match status" value="1"/>
</dbReference>
<dbReference type="GO" id="GO:0005524">
    <property type="term" value="F:ATP binding"/>
    <property type="evidence" value="ECO:0007669"/>
    <property type="project" value="UniProtKB-UniRule"/>
</dbReference>
<sequence>MKTSMLLAAMVPLISALTIPGFSNGAMIALQAADDMPHATSCSIFCIGLSIQVLPKWYVRGGVGKLRPHGGFKVTIRLINQPNYRPLPSLLLLPGITMATGSHDADFGSTIWGDFVDSDDEGEVEDECEPAERYDEGLYYPVCIGEVLVNRYRVEHKLGHGGFSTVWMAHDMSNDNDVALKIMTPGPSGEREYAAQNMIASTVQDTSRLLMYREAFLLNAPKTHHRVLVFPLLGPSLRTYARSVTTTVRMASAKQMLQAIKALHDGGVVHRDINSANVLYGLAPFKAGTTIAAKYDYLGRPQKMPIPTNKPMWKDGQLVKPIDPHNSIVQGTITLADFGLAVKSGTSVEFKFQSPAIYCAPERFHNIDPDFTSDMWSYMCIFFELSLGFPLFWGSSPSQVVNFVVRSLGPLPSDWRGSYDGGGQYDESWYDQNRGPDPHLALELKVTRSRYGLSPVEQRLVLSVLQRGLSYSPEHRFSAGQLLEDASFKELMALHGL</sequence>
<dbReference type="InterPro" id="IPR017441">
    <property type="entry name" value="Protein_kinase_ATP_BS"/>
</dbReference>
<keyword evidence="5 6" id="KW-0067">ATP-binding</keyword>
<dbReference type="PROSITE" id="PS50011">
    <property type="entry name" value="PROTEIN_KINASE_DOM"/>
    <property type="match status" value="1"/>
</dbReference>
<dbReference type="EMBL" id="JAGPUO010000012">
    <property type="protein sequence ID" value="KAG5659156.1"/>
    <property type="molecule type" value="Genomic_DNA"/>
</dbReference>
<dbReference type="PANTHER" id="PTHR24058:SF28">
    <property type="entry name" value="SERINE_THREONINE-PROTEIN KINASE MINIBRAIN"/>
    <property type="match status" value="1"/>
</dbReference>
<proteinExistence type="predicted"/>
<evidence type="ECO:0000256" key="7">
    <source>
        <dbReference type="SAM" id="SignalP"/>
    </source>
</evidence>
<dbReference type="Proteomes" id="UP000782241">
    <property type="component" value="Unassembled WGS sequence"/>
</dbReference>
<keyword evidence="3 6" id="KW-0547">Nucleotide-binding</keyword>
<dbReference type="InterPro" id="IPR050494">
    <property type="entry name" value="Ser_Thr_dual-spec_kinase"/>
</dbReference>
<feature type="chain" id="PRO_5040424792" description="Protein kinase domain-containing protein" evidence="7">
    <location>
        <begin position="17"/>
        <end position="497"/>
    </location>
</feature>